<dbReference type="Pfam" id="PF07654">
    <property type="entry name" value="C1-set"/>
    <property type="match status" value="1"/>
</dbReference>
<keyword evidence="2" id="KW-0472">Membrane</keyword>
<dbReference type="SMART" id="SM00407">
    <property type="entry name" value="IGc1"/>
    <property type="match status" value="1"/>
</dbReference>
<name>A0A851P2X0_9GALL</name>
<comment type="caution">
    <text evidence="4">The sequence shown here is derived from an EMBL/GenBank/DDBJ whole genome shotgun (WGS) entry which is preliminary data.</text>
</comment>
<dbReference type="InterPro" id="IPR003006">
    <property type="entry name" value="Ig/MHC_CS"/>
</dbReference>
<gene>
    <name evidence="4" type="primary">Cd1b2</name>
    <name evidence="4" type="ORF">PENPIL_R08916</name>
</gene>
<feature type="non-terminal residue" evidence="4">
    <location>
        <position position="1"/>
    </location>
</feature>
<feature type="non-terminal residue" evidence="4">
    <location>
        <position position="342"/>
    </location>
</feature>
<dbReference type="Proteomes" id="UP000613066">
    <property type="component" value="Unassembled WGS sequence"/>
</dbReference>
<keyword evidence="2" id="KW-1133">Transmembrane helix</keyword>
<keyword evidence="1" id="KW-0325">Glycoprotein</keyword>
<dbReference type="InterPro" id="IPR011161">
    <property type="entry name" value="MHC_I-like_Ag-recog"/>
</dbReference>
<dbReference type="GO" id="GO:0030884">
    <property type="term" value="F:exogenous lipid antigen binding"/>
    <property type="evidence" value="ECO:0007669"/>
    <property type="project" value="TreeGrafter"/>
</dbReference>
<dbReference type="Gene3D" id="2.60.40.10">
    <property type="entry name" value="Immunoglobulins"/>
    <property type="match status" value="1"/>
</dbReference>
<dbReference type="InterPro" id="IPR007110">
    <property type="entry name" value="Ig-like_dom"/>
</dbReference>
<dbReference type="PROSITE" id="PS00290">
    <property type="entry name" value="IG_MHC"/>
    <property type="match status" value="1"/>
</dbReference>
<dbReference type="Pfam" id="PF16497">
    <property type="entry name" value="MHC_I_3"/>
    <property type="match status" value="1"/>
</dbReference>
<dbReference type="GO" id="GO:0071723">
    <property type="term" value="F:lipopeptide binding"/>
    <property type="evidence" value="ECO:0007669"/>
    <property type="project" value="TreeGrafter"/>
</dbReference>
<dbReference type="AlphaFoldDB" id="A0A851P2X0"/>
<feature type="domain" description="Ig-like" evidence="3">
    <location>
        <begin position="203"/>
        <end position="284"/>
    </location>
</feature>
<dbReference type="InterPro" id="IPR013783">
    <property type="entry name" value="Ig-like_fold"/>
</dbReference>
<keyword evidence="2" id="KW-0812">Transmembrane</keyword>
<dbReference type="InterPro" id="IPR036179">
    <property type="entry name" value="Ig-like_dom_sf"/>
</dbReference>
<evidence type="ECO:0000259" key="3">
    <source>
        <dbReference type="PROSITE" id="PS50835"/>
    </source>
</evidence>
<dbReference type="GO" id="GO:0001916">
    <property type="term" value="P:positive regulation of T cell mediated cytotoxicity"/>
    <property type="evidence" value="ECO:0007669"/>
    <property type="project" value="TreeGrafter"/>
</dbReference>
<dbReference type="PROSITE" id="PS50835">
    <property type="entry name" value="IG_LIKE"/>
    <property type="match status" value="1"/>
</dbReference>
<organism evidence="4 5">
    <name type="scientific">Penelope pileata</name>
    <dbReference type="NCBI Taxonomy" id="1118817"/>
    <lineage>
        <taxon>Eukaryota</taxon>
        <taxon>Metazoa</taxon>
        <taxon>Chordata</taxon>
        <taxon>Craniata</taxon>
        <taxon>Vertebrata</taxon>
        <taxon>Euteleostomi</taxon>
        <taxon>Archelosauria</taxon>
        <taxon>Archosauria</taxon>
        <taxon>Dinosauria</taxon>
        <taxon>Saurischia</taxon>
        <taxon>Theropoda</taxon>
        <taxon>Coelurosauria</taxon>
        <taxon>Aves</taxon>
        <taxon>Neognathae</taxon>
        <taxon>Galloanserae</taxon>
        <taxon>Galliformes</taxon>
        <taxon>Cracidae</taxon>
        <taxon>Penelope</taxon>
    </lineage>
</organism>
<proteinExistence type="predicted"/>
<dbReference type="PANTHER" id="PTHR16675">
    <property type="entry name" value="MHC CLASS I-RELATED"/>
    <property type="match status" value="1"/>
</dbReference>
<dbReference type="InterPro" id="IPR003597">
    <property type="entry name" value="Ig_C1-set"/>
</dbReference>
<dbReference type="SUPFAM" id="SSF48726">
    <property type="entry name" value="Immunoglobulin"/>
    <property type="match status" value="1"/>
</dbReference>
<reference evidence="4" key="1">
    <citation type="submission" date="2019-09" db="EMBL/GenBank/DDBJ databases">
        <title>Bird 10,000 Genomes (B10K) Project - Family phase.</title>
        <authorList>
            <person name="Zhang G."/>
        </authorList>
    </citation>
    <scope>NUCLEOTIDE SEQUENCE</scope>
    <source>
        <strain evidence="4">B10K-DU-001-08</strain>
        <tissue evidence="4">Muscle</tissue>
    </source>
</reference>
<dbReference type="GO" id="GO:0006955">
    <property type="term" value="P:immune response"/>
    <property type="evidence" value="ECO:0007669"/>
    <property type="project" value="TreeGrafter"/>
</dbReference>
<evidence type="ECO:0000313" key="4">
    <source>
        <dbReference type="EMBL" id="NXC47998.1"/>
    </source>
</evidence>
<keyword evidence="5" id="KW-1185">Reference proteome</keyword>
<evidence type="ECO:0000256" key="2">
    <source>
        <dbReference type="SAM" id="Phobius"/>
    </source>
</evidence>
<dbReference type="EMBL" id="WBMW01004701">
    <property type="protein sequence ID" value="NXC47998.1"/>
    <property type="molecule type" value="Genomic_DNA"/>
</dbReference>
<sequence>LLFLLLHKTWAEPETPCHLPAETQLLQLFHTLLLDNTTSVELAGVGLLGDMPILVLDPSTWNLHICRPWIQQAIAEGDGKKILPFTMVGIRNTIRFMHEMSKEAGLDYPLVFQINGGCELYPNGTSWCFANIGEGGRDLVTYELGKERWVPRQPTPLAELVSRSLTDLRAVSGFLEHVFSFSLPSYFPILHKHGRADLERQEPPVATVFTRTAGPAQLQLICRVTGFYPRPVTVTWLRDGREVPPSPALSTGAVLPNADLTYQLRSVLLVAPQDGHSYACRVEHCSLGDRSLLIPWENPSVAPTVGIAIAVLLLAAAIAGGVWRWKCRKHAGSRQDPQGFLI</sequence>
<protein>
    <submittedName>
        <fullName evidence="4">CD1B2 protein</fullName>
    </submittedName>
</protein>
<dbReference type="PANTHER" id="PTHR16675:SF160">
    <property type="entry name" value="T-CELL SURFACE GLYCOPROTEIN CD1A"/>
    <property type="match status" value="1"/>
</dbReference>
<accession>A0A851P2X0</accession>
<dbReference type="Gene3D" id="3.30.500.10">
    <property type="entry name" value="MHC class I-like antigen recognition-like"/>
    <property type="match status" value="1"/>
</dbReference>
<dbReference type="OrthoDB" id="8890485at2759"/>
<feature type="transmembrane region" description="Helical" evidence="2">
    <location>
        <begin position="305"/>
        <end position="325"/>
    </location>
</feature>
<dbReference type="InterPro" id="IPR011162">
    <property type="entry name" value="MHC_I/II-like_Ag-recog"/>
</dbReference>
<evidence type="ECO:0000313" key="5">
    <source>
        <dbReference type="Proteomes" id="UP000613066"/>
    </source>
</evidence>
<dbReference type="GO" id="GO:0048007">
    <property type="term" value="P:antigen processing and presentation, exogenous lipid antigen via MHC class Ib"/>
    <property type="evidence" value="ECO:0007669"/>
    <property type="project" value="TreeGrafter"/>
</dbReference>
<dbReference type="GO" id="GO:0030883">
    <property type="term" value="F:endogenous lipid antigen binding"/>
    <property type="evidence" value="ECO:0007669"/>
    <property type="project" value="TreeGrafter"/>
</dbReference>
<dbReference type="InterPro" id="IPR037055">
    <property type="entry name" value="MHC_I-like_Ag-recog_sf"/>
</dbReference>
<dbReference type="InterPro" id="IPR050208">
    <property type="entry name" value="MHC_class-I_related"/>
</dbReference>
<dbReference type="GO" id="GO:0009897">
    <property type="term" value="C:external side of plasma membrane"/>
    <property type="evidence" value="ECO:0007669"/>
    <property type="project" value="TreeGrafter"/>
</dbReference>
<dbReference type="GO" id="GO:0005615">
    <property type="term" value="C:extracellular space"/>
    <property type="evidence" value="ECO:0007669"/>
    <property type="project" value="TreeGrafter"/>
</dbReference>
<dbReference type="SUPFAM" id="SSF54452">
    <property type="entry name" value="MHC antigen-recognition domain"/>
    <property type="match status" value="1"/>
</dbReference>
<evidence type="ECO:0000256" key="1">
    <source>
        <dbReference type="ARBA" id="ARBA00023180"/>
    </source>
</evidence>
<dbReference type="FunFam" id="2.60.40.10:FF:003026">
    <property type="entry name" value="T-cell surface glycoprotein CD1A1 antigen"/>
    <property type="match status" value="1"/>
</dbReference>
<dbReference type="GO" id="GO:0048006">
    <property type="term" value="P:antigen processing and presentation, endogenous lipid antigen via MHC class Ib"/>
    <property type="evidence" value="ECO:0007669"/>
    <property type="project" value="TreeGrafter"/>
</dbReference>